<gene>
    <name evidence="2" type="ORF">METZ01_LOCUS304680</name>
</gene>
<accession>A0A382MSX1</accession>
<feature type="domain" description="MaoC-like" evidence="1">
    <location>
        <begin position="20"/>
        <end position="110"/>
    </location>
</feature>
<dbReference type="InterPro" id="IPR029069">
    <property type="entry name" value="HotDog_dom_sf"/>
</dbReference>
<name>A0A382MSX1_9ZZZZ</name>
<dbReference type="InterPro" id="IPR002539">
    <property type="entry name" value="MaoC-like_dom"/>
</dbReference>
<dbReference type="EMBL" id="UINC01095606">
    <property type="protein sequence ID" value="SVC51826.1"/>
    <property type="molecule type" value="Genomic_DNA"/>
</dbReference>
<reference evidence="2" key="1">
    <citation type="submission" date="2018-05" db="EMBL/GenBank/DDBJ databases">
        <authorList>
            <person name="Lanie J.A."/>
            <person name="Ng W.-L."/>
            <person name="Kazmierczak K.M."/>
            <person name="Andrzejewski T.M."/>
            <person name="Davidsen T.M."/>
            <person name="Wayne K.J."/>
            <person name="Tettelin H."/>
            <person name="Glass J.I."/>
            <person name="Rusch D."/>
            <person name="Podicherti R."/>
            <person name="Tsui H.-C.T."/>
            <person name="Winkler M.E."/>
        </authorList>
    </citation>
    <scope>NUCLEOTIDE SEQUENCE</scope>
</reference>
<dbReference type="Gene3D" id="3.10.129.10">
    <property type="entry name" value="Hotdog Thioesterase"/>
    <property type="match status" value="1"/>
</dbReference>
<proteinExistence type="predicted"/>
<dbReference type="SUPFAM" id="SSF54637">
    <property type="entry name" value="Thioesterase/thiol ester dehydrase-isomerase"/>
    <property type="match status" value="1"/>
</dbReference>
<protein>
    <recommendedName>
        <fullName evidence="1">MaoC-like domain-containing protein</fullName>
    </recommendedName>
</protein>
<evidence type="ECO:0000259" key="1">
    <source>
        <dbReference type="Pfam" id="PF01575"/>
    </source>
</evidence>
<sequence length="142" mass="15309">MKTSDLSVGSKFPNYDVGLVDPEKMKTMAILIQDPNPIHWDVDSVKRLGLGTKPINQGPNNMAYVVNALVSWVGGIEKFRNLKIRFLGNVYAGDQLTVVGSITDIDEVEGDTMATCDVQLVRGDIQNGDVVMAGQASVILSG</sequence>
<evidence type="ECO:0000313" key="2">
    <source>
        <dbReference type="EMBL" id="SVC51826.1"/>
    </source>
</evidence>
<organism evidence="2">
    <name type="scientific">marine metagenome</name>
    <dbReference type="NCBI Taxonomy" id="408172"/>
    <lineage>
        <taxon>unclassified sequences</taxon>
        <taxon>metagenomes</taxon>
        <taxon>ecological metagenomes</taxon>
    </lineage>
</organism>
<dbReference type="CDD" id="cd03441">
    <property type="entry name" value="R_hydratase_like"/>
    <property type="match status" value="1"/>
</dbReference>
<dbReference type="AlphaFoldDB" id="A0A382MSX1"/>
<dbReference type="Pfam" id="PF01575">
    <property type="entry name" value="MaoC_dehydratas"/>
    <property type="match status" value="1"/>
</dbReference>